<feature type="non-terminal residue" evidence="1">
    <location>
        <position position="55"/>
    </location>
</feature>
<proteinExistence type="predicted"/>
<comment type="caution">
    <text evidence="1">The sequence shown here is derived from an EMBL/GenBank/DDBJ whole genome shotgun (WGS) entry which is preliminary data.</text>
</comment>
<reference evidence="1" key="1">
    <citation type="submission" date="2022-10" db="EMBL/GenBank/DDBJ databases">
        <authorList>
            <person name="Hyden B.L."/>
            <person name="Feng K."/>
            <person name="Yates T."/>
            <person name="Jawdy S."/>
            <person name="Smart L.B."/>
            <person name="Muchero W."/>
        </authorList>
    </citation>
    <scope>NUCLEOTIDE SEQUENCE</scope>
    <source>
        <tissue evidence="1">Shoot tip</tissue>
    </source>
</reference>
<reference evidence="1" key="2">
    <citation type="journal article" date="2023" name="Int. J. Mol. Sci.">
        <title>De Novo Assembly and Annotation of 11 Diverse Shrub Willow (Salix) Genomes Reveals Novel Gene Organization in Sex-Linked Regions.</title>
        <authorList>
            <person name="Hyden B."/>
            <person name="Feng K."/>
            <person name="Yates T.B."/>
            <person name="Jawdy S."/>
            <person name="Cereghino C."/>
            <person name="Smart L.B."/>
            <person name="Muchero W."/>
        </authorList>
    </citation>
    <scope>NUCLEOTIDE SEQUENCE</scope>
    <source>
        <tissue evidence="1">Shoot tip</tissue>
    </source>
</reference>
<evidence type="ECO:0000313" key="1">
    <source>
        <dbReference type="EMBL" id="KAJ6370859.1"/>
    </source>
</evidence>
<name>A0ABQ9B3F5_9ROSI</name>
<accession>A0ABQ9B3F5</accession>
<dbReference type="Proteomes" id="UP001141253">
    <property type="component" value="Chromosome 17"/>
</dbReference>
<sequence length="55" mass="6651">MVWWWRRRAPMSCRGLWWWCVPSREGAEGFLRREVGFRELEGAHFICFLVCCCPS</sequence>
<protein>
    <submittedName>
        <fullName evidence="1">Uncharacterized protein</fullName>
    </submittedName>
</protein>
<gene>
    <name evidence="1" type="ORF">OIU77_001380</name>
</gene>
<dbReference type="EMBL" id="JAPFFI010000013">
    <property type="protein sequence ID" value="KAJ6370859.1"/>
    <property type="molecule type" value="Genomic_DNA"/>
</dbReference>
<evidence type="ECO:0000313" key="2">
    <source>
        <dbReference type="Proteomes" id="UP001141253"/>
    </source>
</evidence>
<keyword evidence="2" id="KW-1185">Reference proteome</keyword>
<organism evidence="1 2">
    <name type="scientific">Salix suchowensis</name>
    <dbReference type="NCBI Taxonomy" id="1278906"/>
    <lineage>
        <taxon>Eukaryota</taxon>
        <taxon>Viridiplantae</taxon>
        <taxon>Streptophyta</taxon>
        <taxon>Embryophyta</taxon>
        <taxon>Tracheophyta</taxon>
        <taxon>Spermatophyta</taxon>
        <taxon>Magnoliopsida</taxon>
        <taxon>eudicotyledons</taxon>
        <taxon>Gunneridae</taxon>
        <taxon>Pentapetalae</taxon>
        <taxon>rosids</taxon>
        <taxon>fabids</taxon>
        <taxon>Malpighiales</taxon>
        <taxon>Salicaceae</taxon>
        <taxon>Saliceae</taxon>
        <taxon>Salix</taxon>
    </lineage>
</organism>